<evidence type="ECO:0000313" key="1">
    <source>
        <dbReference type="EMBL" id="GJM55284.1"/>
    </source>
</evidence>
<dbReference type="Gene3D" id="3.30.110.20">
    <property type="entry name" value="Alba-like domain"/>
    <property type="match status" value="1"/>
</dbReference>
<evidence type="ECO:0008006" key="3">
    <source>
        <dbReference type="Google" id="ProtNLM"/>
    </source>
</evidence>
<dbReference type="InterPro" id="IPR036882">
    <property type="entry name" value="Alba-like_dom_sf"/>
</dbReference>
<dbReference type="Pfam" id="PF04232">
    <property type="entry name" value="SpoVS"/>
    <property type="match status" value="1"/>
</dbReference>
<proteinExistence type="predicted"/>
<sequence>MQVTGRFGYHWQSAASTAPRINLIRNTGATVMDFLKVSSKSSPASVAGAIAGMVKDGVPVNLQAVGAGAVNQAVKAVAIARGFLIPSGFDISIAPTFSDIQIDGDSRTAIRIAVYVHPLAVGDAAASPAPVLKRSQELGA</sequence>
<reference evidence="1" key="1">
    <citation type="journal article" date="2022" name="Int. J. Syst. Evol. Microbiol.">
        <title>Granulimonas faecalis gen. nov., sp. nov., and Leptogranulimonas caecicola gen. nov., sp. nov., novel lactate-producing Atopobiaceae bacteria isolated from mouse intestines, and an emended description of the family Atopobiaceae.</title>
        <authorList>
            <person name="Morinaga K."/>
            <person name="Kusada H."/>
            <person name="Sakamoto S."/>
            <person name="Murakami T."/>
            <person name="Toyoda A."/>
            <person name="Mori H."/>
            <person name="Meng X.Y."/>
            <person name="Takashino M."/>
            <person name="Murotomi K."/>
            <person name="Tamaki H."/>
        </authorList>
    </citation>
    <scope>NUCLEOTIDE SEQUENCE</scope>
    <source>
        <strain evidence="1">OPF53</strain>
    </source>
</reference>
<dbReference type="Proteomes" id="UP001055025">
    <property type="component" value="Unassembled WGS sequence"/>
</dbReference>
<accession>A0AAV5B371</accession>
<dbReference type="PANTHER" id="PTHR35331:SF1">
    <property type="entry name" value="STAGE V SPORULATION PROTEIN S"/>
    <property type="match status" value="1"/>
</dbReference>
<comment type="caution">
    <text evidence="1">The sequence shown here is derived from an EMBL/GenBank/DDBJ whole genome shotgun (WGS) entry which is preliminary data.</text>
</comment>
<protein>
    <recommendedName>
        <fullName evidence="3">Stage V sporulation protein S</fullName>
    </recommendedName>
</protein>
<dbReference type="EMBL" id="BQKC01000001">
    <property type="protein sequence ID" value="GJM55284.1"/>
    <property type="molecule type" value="Genomic_DNA"/>
</dbReference>
<dbReference type="AlphaFoldDB" id="A0AAV5B371"/>
<gene>
    <name evidence="1" type="ORF">ATOP_09390</name>
</gene>
<keyword evidence="2" id="KW-1185">Reference proteome</keyword>
<name>A0AAV5B371_9ACTN</name>
<organism evidence="1 2">
    <name type="scientific">Granulimonas faecalis</name>
    <dbReference type="NCBI Taxonomy" id="2894155"/>
    <lineage>
        <taxon>Bacteria</taxon>
        <taxon>Bacillati</taxon>
        <taxon>Actinomycetota</taxon>
        <taxon>Coriobacteriia</taxon>
        <taxon>Coriobacteriales</taxon>
        <taxon>Kribbibacteriaceae</taxon>
        <taxon>Granulimonas</taxon>
    </lineage>
</organism>
<dbReference type="GO" id="GO:0003676">
    <property type="term" value="F:nucleic acid binding"/>
    <property type="evidence" value="ECO:0007669"/>
    <property type="project" value="InterPro"/>
</dbReference>
<dbReference type="InterPro" id="IPR007347">
    <property type="entry name" value="SpoVS"/>
</dbReference>
<evidence type="ECO:0000313" key="2">
    <source>
        <dbReference type="Proteomes" id="UP001055025"/>
    </source>
</evidence>
<dbReference type="PANTHER" id="PTHR35331">
    <property type="entry name" value="STAGE V SPORULATION PROTEIN S"/>
    <property type="match status" value="1"/>
</dbReference>